<dbReference type="InterPro" id="IPR011008">
    <property type="entry name" value="Dimeric_a/b-barrel"/>
</dbReference>
<gene>
    <name evidence="2" type="ORF">BCR33DRAFT_733153</name>
</gene>
<protein>
    <recommendedName>
        <fullName evidence="1">Stress-response A/B barrel domain-containing protein</fullName>
    </recommendedName>
</protein>
<dbReference type="PROSITE" id="PS51502">
    <property type="entry name" value="S_R_A_B_BARREL"/>
    <property type="match status" value="1"/>
</dbReference>
<dbReference type="Proteomes" id="UP000193642">
    <property type="component" value="Unassembled WGS sequence"/>
</dbReference>
<dbReference type="OrthoDB" id="42919at2759"/>
<dbReference type="InterPro" id="IPR013097">
    <property type="entry name" value="Dabb"/>
</dbReference>
<dbReference type="STRING" id="329046.A0A1Y2CZY9"/>
<name>A0A1Y2CZY9_9FUNG</name>
<dbReference type="Gene3D" id="3.30.70.100">
    <property type="match status" value="1"/>
</dbReference>
<proteinExistence type="predicted"/>
<sequence length="100" mass="11114">MTVIHTVTWTALPTATPEKLAAAKEALLTLIAIPGCKRVQFGETFTTERARGYTHQLVVELENKDTLASYGPHPMHQAVLQNHLKHLFDLSTTLAIDFEC</sequence>
<feature type="domain" description="Stress-response A/B barrel" evidence="1">
    <location>
        <begin position="3"/>
        <end position="98"/>
    </location>
</feature>
<evidence type="ECO:0000259" key="1">
    <source>
        <dbReference type="PROSITE" id="PS51502"/>
    </source>
</evidence>
<dbReference type="AlphaFoldDB" id="A0A1Y2CZY9"/>
<reference evidence="2 3" key="1">
    <citation type="submission" date="2016-07" db="EMBL/GenBank/DDBJ databases">
        <title>Pervasive Adenine N6-methylation of Active Genes in Fungi.</title>
        <authorList>
            <consortium name="DOE Joint Genome Institute"/>
            <person name="Mondo S.J."/>
            <person name="Dannebaum R.O."/>
            <person name="Kuo R.C."/>
            <person name="Labutti K."/>
            <person name="Haridas S."/>
            <person name="Kuo A."/>
            <person name="Salamov A."/>
            <person name="Ahrendt S.R."/>
            <person name="Lipzen A."/>
            <person name="Sullivan W."/>
            <person name="Andreopoulos W.B."/>
            <person name="Clum A."/>
            <person name="Lindquist E."/>
            <person name="Daum C."/>
            <person name="Ramamoorthy G.K."/>
            <person name="Gryganskyi A."/>
            <person name="Culley D."/>
            <person name="Magnuson J.K."/>
            <person name="James T.Y."/>
            <person name="O'Malley M.A."/>
            <person name="Stajich J.E."/>
            <person name="Spatafora J.W."/>
            <person name="Visel A."/>
            <person name="Grigoriev I.V."/>
        </authorList>
    </citation>
    <scope>NUCLEOTIDE SEQUENCE [LARGE SCALE GENOMIC DNA]</scope>
    <source>
        <strain evidence="2 3">JEL800</strain>
    </source>
</reference>
<evidence type="ECO:0000313" key="3">
    <source>
        <dbReference type="Proteomes" id="UP000193642"/>
    </source>
</evidence>
<comment type="caution">
    <text evidence="2">The sequence shown here is derived from an EMBL/GenBank/DDBJ whole genome shotgun (WGS) entry which is preliminary data.</text>
</comment>
<dbReference type="SUPFAM" id="SSF54909">
    <property type="entry name" value="Dimeric alpha+beta barrel"/>
    <property type="match status" value="1"/>
</dbReference>
<evidence type="ECO:0000313" key="2">
    <source>
        <dbReference type="EMBL" id="ORY52434.1"/>
    </source>
</evidence>
<accession>A0A1Y2CZY9</accession>
<dbReference type="SMART" id="SM00886">
    <property type="entry name" value="Dabb"/>
    <property type="match status" value="1"/>
</dbReference>
<dbReference type="Pfam" id="PF07876">
    <property type="entry name" value="Dabb"/>
    <property type="match status" value="1"/>
</dbReference>
<dbReference type="EMBL" id="MCGO01000003">
    <property type="protein sequence ID" value="ORY52434.1"/>
    <property type="molecule type" value="Genomic_DNA"/>
</dbReference>
<keyword evidence="3" id="KW-1185">Reference proteome</keyword>
<organism evidence="2 3">
    <name type="scientific">Rhizoclosmatium globosum</name>
    <dbReference type="NCBI Taxonomy" id="329046"/>
    <lineage>
        <taxon>Eukaryota</taxon>
        <taxon>Fungi</taxon>
        <taxon>Fungi incertae sedis</taxon>
        <taxon>Chytridiomycota</taxon>
        <taxon>Chytridiomycota incertae sedis</taxon>
        <taxon>Chytridiomycetes</taxon>
        <taxon>Chytridiales</taxon>
        <taxon>Chytriomycetaceae</taxon>
        <taxon>Rhizoclosmatium</taxon>
    </lineage>
</organism>